<dbReference type="SMART" id="SM00028">
    <property type="entry name" value="TPR"/>
    <property type="match status" value="4"/>
</dbReference>
<keyword evidence="1" id="KW-0677">Repeat</keyword>
<dbReference type="Proteomes" id="UP000234752">
    <property type="component" value="Chromosome eg_1"/>
</dbReference>
<evidence type="ECO:0000313" key="3">
    <source>
        <dbReference type="EMBL" id="AUN29756.1"/>
    </source>
</evidence>
<dbReference type="RefSeq" id="WP_102111477.1">
    <property type="nucleotide sequence ID" value="NZ_BMGN01000003.1"/>
</dbReference>
<dbReference type="Pfam" id="PF13432">
    <property type="entry name" value="TPR_16"/>
    <property type="match status" value="1"/>
</dbReference>
<accession>A0A2K9NB67</accession>
<dbReference type="PANTHER" id="PTHR44858:SF1">
    <property type="entry name" value="UDP-N-ACETYLGLUCOSAMINE--PEPTIDE N-ACETYLGLUCOSAMINYLTRANSFERASE SPINDLY-RELATED"/>
    <property type="match status" value="1"/>
</dbReference>
<dbReference type="SUPFAM" id="SSF48452">
    <property type="entry name" value="TPR-like"/>
    <property type="match status" value="1"/>
</dbReference>
<dbReference type="InterPro" id="IPR011990">
    <property type="entry name" value="TPR-like_helical_dom_sf"/>
</dbReference>
<dbReference type="OrthoDB" id="6193797at2"/>
<dbReference type="SUPFAM" id="SSF53756">
    <property type="entry name" value="UDP-Glycosyltransferase/glycogen phosphorylase"/>
    <property type="match status" value="1"/>
</dbReference>
<reference evidence="3 4" key="1">
    <citation type="submission" date="2017-12" db="EMBL/GenBank/DDBJ databases">
        <title>Genomes of bacteria within cyanobacterial aggregates.</title>
        <authorList>
            <person name="Cai H."/>
        </authorList>
    </citation>
    <scope>NUCLEOTIDE SEQUENCE [LARGE SCALE GENOMIC DNA]</scope>
    <source>
        <strain evidence="3 4">TH16</strain>
    </source>
</reference>
<name>A0A2K9NB67_9PROT</name>
<gene>
    <name evidence="3" type="ORF">C0V82_05610</name>
</gene>
<proteinExistence type="predicted"/>
<dbReference type="AlphaFoldDB" id="A0A2K9NB67"/>
<protein>
    <submittedName>
        <fullName evidence="3">Uncharacterized protein</fullName>
    </submittedName>
</protein>
<dbReference type="EMBL" id="CP025611">
    <property type="protein sequence ID" value="AUN29756.1"/>
    <property type="molecule type" value="Genomic_DNA"/>
</dbReference>
<dbReference type="PROSITE" id="PS50005">
    <property type="entry name" value="TPR"/>
    <property type="match status" value="1"/>
</dbReference>
<keyword evidence="2" id="KW-0802">TPR repeat</keyword>
<dbReference type="InterPro" id="IPR019734">
    <property type="entry name" value="TPR_rpt"/>
</dbReference>
<dbReference type="Gene3D" id="3.40.50.2000">
    <property type="entry name" value="Glycogen Phosphorylase B"/>
    <property type="match status" value="1"/>
</dbReference>
<organism evidence="3 4">
    <name type="scientific">Niveispirillum cyanobacteriorum</name>
    <dbReference type="NCBI Taxonomy" id="1612173"/>
    <lineage>
        <taxon>Bacteria</taxon>
        <taxon>Pseudomonadati</taxon>
        <taxon>Pseudomonadota</taxon>
        <taxon>Alphaproteobacteria</taxon>
        <taxon>Rhodospirillales</taxon>
        <taxon>Azospirillaceae</taxon>
        <taxon>Niveispirillum</taxon>
    </lineage>
</organism>
<evidence type="ECO:0000256" key="2">
    <source>
        <dbReference type="ARBA" id="ARBA00022803"/>
    </source>
</evidence>
<dbReference type="KEGG" id="ncb:C0V82_05610"/>
<keyword evidence="4" id="KW-1185">Reference proteome</keyword>
<dbReference type="PANTHER" id="PTHR44858">
    <property type="entry name" value="TETRATRICOPEPTIDE REPEAT PROTEIN 6"/>
    <property type="match status" value="1"/>
</dbReference>
<evidence type="ECO:0000256" key="1">
    <source>
        <dbReference type="ARBA" id="ARBA00022737"/>
    </source>
</evidence>
<dbReference type="Gene3D" id="1.25.40.10">
    <property type="entry name" value="Tetratricopeptide repeat domain"/>
    <property type="match status" value="1"/>
</dbReference>
<evidence type="ECO:0000313" key="4">
    <source>
        <dbReference type="Proteomes" id="UP000234752"/>
    </source>
</evidence>
<sequence>MVSVADLVQAAEKAADRGDGATALTLWRQVLDADPNHVVALLTLGDAARRAGRVEQAEALLLRAVAVAPRLVPARCALANLLLHTGREAEAGTHLATAQEYGPHHAYVWRDTGLWRRVTGDAAGALAAFERCLSITPDDTSAKLGRALALLRLGRWDEGFRDYHHRWSVSARPPRHRDIAPWRGQDIRGRRLLVWDEQGAGDTIMCARLVRPLINAGAELVLEMPAALTPLFADGHHGTVVARGQALPPVDMQVPLLDLPGILGLTPATIPWNGPYISVDAALSARWADALPRRPGRMRIGFSWAGNPAHPGDVWRSPGLSNLLPLLTRTGADWYALQVASGREEMVTTPLPHHVTDLGARITGWADTAAILTHLDLLVTPDSALAHLAGAMGRSVWTLIATDTDWRWLDQGTKTGWYPSMRLFRQQRCGDWAGLLSRISVALPA</sequence>
<dbReference type="InterPro" id="IPR050498">
    <property type="entry name" value="Ycf3"/>
</dbReference>
<dbReference type="Pfam" id="PF14559">
    <property type="entry name" value="TPR_19"/>
    <property type="match status" value="1"/>
</dbReference>